<proteinExistence type="predicted"/>
<dbReference type="GO" id="GO:0005829">
    <property type="term" value="C:cytosol"/>
    <property type="evidence" value="ECO:0007669"/>
    <property type="project" value="TreeGrafter"/>
</dbReference>
<dbReference type="PANTHER" id="PTHR46797">
    <property type="entry name" value="HTH-TYPE TRANSCRIPTIONAL REGULATOR"/>
    <property type="match status" value="1"/>
</dbReference>
<keyword evidence="2" id="KW-0238">DNA-binding</keyword>
<evidence type="ECO:0000313" key="6">
    <source>
        <dbReference type="Proteomes" id="UP000554342"/>
    </source>
</evidence>
<dbReference type="EMBL" id="JACIJI010000005">
    <property type="protein sequence ID" value="MBB5719677.1"/>
    <property type="molecule type" value="Genomic_DNA"/>
</dbReference>
<evidence type="ECO:0000313" key="5">
    <source>
        <dbReference type="EMBL" id="MBB5719677.1"/>
    </source>
</evidence>
<dbReference type="InterPro" id="IPR050807">
    <property type="entry name" value="TransReg_Diox_bact_type"/>
</dbReference>
<dbReference type="InterPro" id="IPR001387">
    <property type="entry name" value="Cro/C1-type_HTH"/>
</dbReference>
<keyword evidence="1" id="KW-0805">Transcription regulation</keyword>
<keyword evidence="3" id="KW-0804">Transcription</keyword>
<dbReference type="SUPFAM" id="SSF47413">
    <property type="entry name" value="lambda repressor-like DNA-binding domains"/>
    <property type="match status" value="1"/>
</dbReference>
<reference evidence="5 6" key="1">
    <citation type="submission" date="2020-08" db="EMBL/GenBank/DDBJ databases">
        <title>Genomic Encyclopedia of Type Strains, Phase IV (KMG-IV): sequencing the most valuable type-strain genomes for metagenomic binning, comparative biology and taxonomic classification.</title>
        <authorList>
            <person name="Goeker M."/>
        </authorList>
    </citation>
    <scope>NUCLEOTIDE SEQUENCE [LARGE SCALE GENOMIC DNA]</scope>
    <source>
        <strain evidence="5 6">DSM 27203</strain>
    </source>
</reference>
<dbReference type="RefSeq" id="WP_184004727.1">
    <property type="nucleotide sequence ID" value="NZ_BAABIF010000030.1"/>
</dbReference>
<evidence type="ECO:0000256" key="1">
    <source>
        <dbReference type="ARBA" id="ARBA00023015"/>
    </source>
</evidence>
<dbReference type="GO" id="GO:0003677">
    <property type="term" value="F:DNA binding"/>
    <property type="evidence" value="ECO:0007669"/>
    <property type="project" value="UniProtKB-KW"/>
</dbReference>
<dbReference type="GO" id="GO:0003700">
    <property type="term" value="F:DNA-binding transcription factor activity"/>
    <property type="evidence" value="ECO:0007669"/>
    <property type="project" value="TreeGrafter"/>
</dbReference>
<accession>A0A840Z1M1</accession>
<organism evidence="5 6">
    <name type="scientific">Stakelama sediminis</name>
    <dbReference type="NCBI Taxonomy" id="463200"/>
    <lineage>
        <taxon>Bacteria</taxon>
        <taxon>Pseudomonadati</taxon>
        <taxon>Pseudomonadota</taxon>
        <taxon>Alphaproteobacteria</taxon>
        <taxon>Sphingomonadales</taxon>
        <taxon>Sphingomonadaceae</taxon>
        <taxon>Stakelama</taxon>
    </lineage>
</organism>
<dbReference type="PANTHER" id="PTHR46797:SF23">
    <property type="entry name" value="HTH-TYPE TRANSCRIPTIONAL REGULATOR SUTR"/>
    <property type="match status" value="1"/>
</dbReference>
<dbReference type="Gene3D" id="1.10.260.40">
    <property type="entry name" value="lambda repressor-like DNA-binding domains"/>
    <property type="match status" value="1"/>
</dbReference>
<keyword evidence="6" id="KW-1185">Reference proteome</keyword>
<protein>
    <submittedName>
        <fullName evidence="5">Transcriptional regulator with XRE-family HTH domain</fullName>
    </submittedName>
</protein>
<dbReference type="AlphaFoldDB" id="A0A840Z1M1"/>
<dbReference type="Pfam" id="PF01381">
    <property type="entry name" value="HTH_3"/>
    <property type="match status" value="1"/>
</dbReference>
<dbReference type="InterPro" id="IPR010982">
    <property type="entry name" value="Lambda_DNA-bd_dom_sf"/>
</dbReference>
<name>A0A840Z1M1_9SPHN</name>
<sequence>MYDRALKTIRQYHRLSQSDLAEQIGISRSYLNEIERDRKEPSLDILGRYAKRFDVPLSSIMLFAEQSDQSGFDKARVYFADKVLKMLEWVAEAEEDEHQIPQRKSTRSHPN</sequence>
<evidence type="ECO:0000256" key="3">
    <source>
        <dbReference type="ARBA" id="ARBA00023163"/>
    </source>
</evidence>
<dbReference type="PROSITE" id="PS50943">
    <property type="entry name" value="HTH_CROC1"/>
    <property type="match status" value="1"/>
</dbReference>
<evidence type="ECO:0000259" key="4">
    <source>
        <dbReference type="PROSITE" id="PS50943"/>
    </source>
</evidence>
<dbReference type="CDD" id="cd00093">
    <property type="entry name" value="HTH_XRE"/>
    <property type="match status" value="1"/>
</dbReference>
<evidence type="ECO:0000256" key="2">
    <source>
        <dbReference type="ARBA" id="ARBA00023125"/>
    </source>
</evidence>
<dbReference type="SMART" id="SM00530">
    <property type="entry name" value="HTH_XRE"/>
    <property type="match status" value="1"/>
</dbReference>
<dbReference type="Proteomes" id="UP000554342">
    <property type="component" value="Unassembled WGS sequence"/>
</dbReference>
<comment type="caution">
    <text evidence="5">The sequence shown here is derived from an EMBL/GenBank/DDBJ whole genome shotgun (WGS) entry which is preliminary data.</text>
</comment>
<feature type="domain" description="HTH cro/C1-type" evidence="4">
    <location>
        <begin position="6"/>
        <end position="60"/>
    </location>
</feature>
<gene>
    <name evidence="5" type="ORF">FHR23_002625</name>
</gene>